<dbReference type="GO" id="GO:0071555">
    <property type="term" value="P:cell wall organization"/>
    <property type="evidence" value="ECO:0007669"/>
    <property type="project" value="UniProtKB-KW"/>
</dbReference>
<dbReference type="PANTHER" id="PTHR21198:SF2">
    <property type="entry name" value="GLUTAMATE RACEMASE"/>
    <property type="match status" value="1"/>
</dbReference>
<dbReference type="GO" id="GO:0009252">
    <property type="term" value="P:peptidoglycan biosynthetic process"/>
    <property type="evidence" value="ECO:0007669"/>
    <property type="project" value="UniProtKB-UniRule"/>
</dbReference>
<evidence type="ECO:0000256" key="5">
    <source>
        <dbReference type="ARBA" id="ARBA00023235"/>
    </source>
</evidence>
<keyword evidence="5 7" id="KW-0413">Isomerase</keyword>
<proteinExistence type="inferred from homology"/>
<feature type="binding site" evidence="7">
    <location>
        <begin position="71"/>
        <end position="72"/>
    </location>
    <ligand>
        <name>substrate</name>
    </ligand>
</feature>
<accession>A0A1F7IMA0</accession>
<dbReference type="GO" id="GO:0008360">
    <property type="term" value="P:regulation of cell shape"/>
    <property type="evidence" value="ECO:0007669"/>
    <property type="project" value="UniProtKB-KW"/>
</dbReference>
<dbReference type="GO" id="GO:0008881">
    <property type="term" value="F:glutamate racemase activity"/>
    <property type="evidence" value="ECO:0007669"/>
    <property type="project" value="UniProtKB-UniRule"/>
</dbReference>
<dbReference type="HAMAP" id="MF_00258">
    <property type="entry name" value="Glu_racemase"/>
    <property type="match status" value="1"/>
</dbReference>
<evidence type="ECO:0000256" key="6">
    <source>
        <dbReference type="ARBA" id="ARBA00023316"/>
    </source>
</evidence>
<evidence type="ECO:0000256" key="7">
    <source>
        <dbReference type="HAMAP-Rule" id="MF_00258"/>
    </source>
</evidence>
<comment type="catalytic activity">
    <reaction evidence="1 7">
        <text>L-glutamate = D-glutamate</text>
        <dbReference type="Rhea" id="RHEA:12813"/>
        <dbReference type="ChEBI" id="CHEBI:29985"/>
        <dbReference type="ChEBI" id="CHEBI:29986"/>
        <dbReference type="EC" id="5.1.1.3"/>
    </reaction>
</comment>
<dbReference type="UniPathway" id="UPA00219"/>
<comment type="caution">
    <text evidence="8">The sequence shown here is derived from an EMBL/GenBank/DDBJ whole genome shotgun (WGS) entry which is preliminary data.</text>
</comment>
<evidence type="ECO:0000256" key="3">
    <source>
        <dbReference type="ARBA" id="ARBA00022960"/>
    </source>
</evidence>
<dbReference type="InterPro" id="IPR015942">
    <property type="entry name" value="Asp/Glu/hydantoin_racemase"/>
</dbReference>
<dbReference type="PROSITE" id="PS00924">
    <property type="entry name" value="ASP_GLU_RACEMASE_2"/>
    <property type="match status" value="1"/>
</dbReference>
<dbReference type="InterPro" id="IPR001920">
    <property type="entry name" value="Asp/Glu_race"/>
</dbReference>
<dbReference type="EMBL" id="MGAI01000027">
    <property type="protein sequence ID" value="OGK44498.1"/>
    <property type="molecule type" value="Genomic_DNA"/>
</dbReference>
<dbReference type="AlphaFoldDB" id="A0A1F7IMA0"/>
<comment type="pathway">
    <text evidence="7">Cell wall biogenesis; peptidoglycan biosynthesis.</text>
</comment>
<dbReference type="InterPro" id="IPR004391">
    <property type="entry name" value="Glu_race"/>
</dbReference>
<dbReference type="Pfam" id="PF01177">
    <property type="entry name" value="Asp_Glu_race"/>
    <property type="match status" value="1"/>
</dbReference>
<dbReference type="SUPFAM" id="SSF53681">
    <property type="entry name" value="Aspartate/glutamate racemase"/>
    <property type="match status" value="2"/>
</dbReference>
<reference evidence="8 9" key="1">
    <citation type="journal article" date="2016" name="Nat. Commun.">
        <title>Thousands of microbial genomes shed light on interconnected biogeochemical processes in an aquifer system.</title>
        <authorList>
            <person name="Anantharaman K."/>
            <person name="Brown C.T."/>
            <person name="Hug L.A."/>
            <person name="Sharon I."/>
            <person name="Castelle C.J."/>
            <person name="Probst A.J."/>
            <person name="Thomas B.C."/>
            <person name="Singh A."/>
            <person name="Wilkins M.J."/>
            <person name="Karaoz U."/>
            <person name="Brodie E.L."/>
            <person name="Williams K.H."/>
            <person name="Hubbard S.S."/>
            <person name="Banfield J.F."/>
        </authorList>
    </citation>
    <scope>NUCLEOTIDE SEQUENCE [LARGE SCALE GENOMIC DNA]</scope>
</reference>
<dbReference type="FunFam" id="3.40.50.1860:FF:000001">
    <property type="entry name" value="Glutamate racemase"/>
    <property type="match status" value="1"/>
</dbReference>
<organism evidence="8 9">
    <name type="scientific">Candidatus Roizmanbacteria bacterium RIFCSPLOWO2_01_FULL_37_16</name>
    <dbReference type="NCBI Taxonomy" id="1802058"/>
    <lineage>
        <taxon>Bacteria</taxon>
        <taxon>Candidatus Roizmaniibacteriota</taxon>
    </lineage>
</organism>
<comment type="similarity">
    <text evidence="7">Belongs to the aspartate/glutamate racemases family.</text>
</comment>
<feature type="binding site" evidence="7">
    <location>
        <begin position="39"/>
        <end position="40"/>
    </location>
    <ligand>
        <name>substrate</name>
    </ligand>
</feature>
<evidence type="ECO:0000256" key="4">
    <source>
        <dbReference type="ARBA" id="ARBA00022984"/>
    </source>
</evidence>
<comment type="function">
    <text evidence="7">Provides the (R)-glutamate required for cell wall biosynthesis.</text>
</comment>
<dbReference type="PROSITE" id="PS00923">
    <property type="entry name" value="ASP_GLU_RACEMASE_1"/>
    <property type="match status" value="1"/>
</dbReference>
<dbReference type="PANTHER" id="PTHR21198">
    <property type="entry name" value="GLUTAMATE RACEMASE"/>
    <property type="match status" value="1"/>
</dbReference>
<gene>
    <name evidence="7" type="primary">murI</name>
    <name evidence="8" type="ORF">A3B40_01780</name>
</gene>
<evidence type="ECO:0000313" key="9">
    <source>
        <dbReference type="Proteomes" id="UP000178040"/>
    </source>
</evidence>
<dbReference type="Proteomes" id="UP000178040">
    <property type="component" value="Unassembled WGS sequence"/>
</dbReference>
<dbReference type="InterPro" id="IPR033134">
    <property type="entry name" value="Asp/Glu_racemase_AS_2"/>
</dbReference>
<keyword evidence="6 7" id="KW-0961">Cell wall biogenesis/degradation</keyword>
<evidence type="ECO:0000256" key="2">
    <source>
        <dbReference type="ARBA" id="ARBA00013090"/>
    </source>
</evidence>
<evidence type="ECO:0000313" key="8">
    <source>
        <dbReference type="EMBL" id="OGK44498.1"/>
    </source>
</evidence>
<keyword evidence="3 7" id="KW-0133">Cell shape</keyword>
<dbReference type="Gene3D" id="3.40.50.1860">
    <property type="match status" value="2"/>
</dbReference>
<feature type="binding site" evidence="7">
    <location>
        <begin position="187"/>
        <end position="188"/>
    </location>
    <ligand>
        <name>substrate</name>
    </ligand>
</feature>
<feature type="active site" description="Proton donor/acceptor" evidence="7">
    <location>
        <position position="70"/>
    </location>
</feature>
<dbReference type="InterPro" id="IPR018187">
    <property type="entry name" value="Asp/Glu_racemase_AS_1"/>
</dbReference>
<evidence type="ECO:0000256" key="1">
    <source>
        <dbReference type="ARBA" id="ARBA00001602"/>
    </source>
</evidence>
<protein>
    <recommendedName>
        <fullName evidence="2 7">Glutamate racemase</fullName>
        <ecNumber evidence="2 7">5.1.1.3</ecNumber>
    </recommendedName>
</protein>
<sequence>MKIGVFDSGLGGLSILREIIKVLPDYDYVYLGDNARVPYGGRSDKVIYQFTKNAVDFLFKKNCGLIVLACNTASSMSLQRIQQEYLAKNYPDRRVLGVIKPAVEKVGELQAKRVGVIGTYATVNSKAFIREIKKVYPKAQIFQKACPLLVPIIEEGEIDWIGLKLILEKYLAPLKKKKIDSLILGCTHYGLIANKIQSIIGKDVRIITEGIETAIKLKDYLARHPEIEFKLLKNKAREFYVTDLNLRFLKMARFFLGKKFRNFKDLTFISI</sequence>
<keyword evidence="4 7" id="KW-0573">Peptidoglycan synthesis</keyword>
<feature type="binding site" evidence="7">
    <location>
        <begin position="7"/>
        <end position="8"/>
    </location>
    <ligand>
        <name>substrate</name>
    </ligand>
</feature>
<dbReference type="EC" id="5.1.1.3" evidence="2 7"/>
<name>A0A1F7IMA0_9BACT</name>
<feature type="active site" description="Proton donor/acceptor" evidence="7">
    <location>
        <position position="186"/>
    </location>
</feature>
<dbReference type="NCBIfam" id="TIGR00067">
    <property type="entry name" value="glut_race"/>
    <property type="match status" value="1"/>
</dbReference>